<dbReference type="InterPro" id="IPR045851">
    <property type="entry name" value="AMP-bd_C_sf"/>
</dbReference>
<dbReference type="OrthoDB" id="9757559at2"/>
<dbReference type="Gene3D" id="3.40.50.12780">
    <property type="entry name" value="N-terminal domain of ligase-like"/>
    <property type="match status" value="2"/>
</dbReference>
<comment type="similarity">
    <text evidence="2">Belongs to the ATP-dependent AMP-binding enzyme family.</text>
</comment>
<evidence type="ECO:0000256" key="3">
    <source>
        <dbReference type="ARBA" id="ARBA00022450"/>
    </source>
</evidence>
<dbReference type="Gene3D" id="3.30.559.30">
    <property type="entry name" value="Nonribosomal peptide synthetase, condensation domain"/>
    <property type="match status" value="5"/>
</dbReference>
<name>A0A1S1MUG8_9GAMM</name>
<dbReference type="PROSITE" id="PS00455">
    <property type="entry name" value="AMP_BINDING"/>
    <property type="match status" value="2"/>
</dbReference>
<comment type="caution">
    <text evidence="6">The sequence shown here is derived from an EMBL/GenBank/DDBJ whole genome shotgun (WGS) entry which is preliminary data.</text>
</comment>
<dbReference type="GO" id="GO:0044550">
    <property type="term" value="P:secondary metabolite biosynthetic process"/>
    <property type="evidence" value="ECO:0007669"/>
    <property type="project" value="UniProtKB-ARBA"/>
</dbReference>
<dbReference type="InterPro" id="IPR006162">
    <property type="entry name" value="Ppantetheine_attach_site"/>
</dbReference>
<dbReference type="PANTHER" id="PTHR45398:SF1">
    <property type="entry name" value="ENZYME, PUTATIVE (JCVI)-RELATED"/>
    <property type="match status" value="1"/>
</dbReference>
<feature type="domain" description="Carrier" evidence="5">
    <location>
        <begin position="1025"/>
        <end position="1099"/>
    </location>
</feature>
<dbReference type="Pfam" id="PF00550">
    <property type="entry name" value="PP-binding"/>
    <property type="match status" value="2"/>
</dbReference>
<keyword evidence="7" id="KW-1185">Reference proteome</keyword>
<dbReference type="Gene3D" id="1.10.1200.10">
    <property type="entry name" value="ACP-like"/>
    <property type="match status" value="2"/>
</dbReference>
<dbReference type="Pfam" id="PF00501">
    <property type="entry name" value="AMP-binding"/>
    <property type="match status" value="2"/>
</dbReference>
<dbReference type="InterPro" id="IPR001242">
    <property type="entry name" value="Condensation_dom"/>
</dbReference>
<comment type="cofactor">
    <cofactor evidence="1">
        <name>pantetheine 4'-phosphate</name>
        <dbReference type="ChEBI" id="CHEBI:47942"/>
    </cofactor>
</comment>
<accession>A0A1S1MUG8</accession>
<protein>
    <recommendedName>
        <fullName evidence="5">Carrier domain-containing protein</fullName>
    </recommendedName>
</protein>
<dbReference type="FunFam" id="3.30.300.30:FF:000010">
    <property type="entry name" value="Enterobactin synthetase component F"/>
    <property type="match status" value="1"/>
</dbReference>
<dbReference type="CDD" id="cd19531">
    <property type="entry name" value="LCL_NRPS-like"/>
    <property type="match status" value="1"/>
</dbReference>
<dbReference type="NCBIfam" id="TIGR01733">
    <property type="entry name" value="AA-adenyl-dom"/>
    <property type="match status" value="2"/>
</dbReference>
<dbReference type="CDD" id="cd05930">
    <property type="entry name" value="A_NRPS"/>
    <property type="match status" value="2"/>
</dbReference>
<dbReference type="NCBIfam" id="NF003417">
    <property type="entry name" value="PRK04813.1"/>
    <property type="match status" value="2"/>
</dbReference>
<dbReference type="Pfam" id="PF00668">
    <property type="entry name" value="Condensation"/>
    <property type="match status" value="5"/>
</dbReference>
<feature type="non-terminal residue" evidence="6">
    <location>
        <position position="3456"/>
    </location>
</feature>
<dbReference type="SUPFAM" id="SSF52777">
    <property type="entry name" value="CoA-dependent acyltransferases"/>
    <property type="match status" value="10"/>
</dbReference>
<dbReference type="InterPro" id="IPR023213">
    <property type="entry name" value="CAT-like_dom_sf"/>
</dbReference>
<dbReference type="SMART" id="SM00823">
    <property type="entry name" value="PKS_PP"/>
    <property type="match status" value="1"/>
</dbReference>
<evidence type="ECO:0000313" key="7">
    <source>
        <dbReference type="Proteomes" id="UP000179786"/>
    </source>
</evidence>
<dbReference type="PROSITE" id="PS00012">
    <property type="entry name" value="PHOSPHOPANTETHEINE"/>
    <property type="match status" value="1"/>
</dbReference>
<dbReference type="CDD" id="cd19543">
    <property type="entry name" value="DCL_NRPS"/>
    <property type="match status" value="1"/>
</dbReference>
<dbReference type="InterPro" id="IPR020845">
    <property type="entry name" value="AMP-binding_CS"/>
</dbReference>
<dbReference type="NCBIfam" id="TIGR01720">
    <property type="entry name" value="NRPS-para261"/>
    <property type="match status" value="1"/>
</dbReference>
<dbReference type="Gene3D" id="3.30.300.30">
    <property type="match status" value="2"/>
</dbReference>
<dbReference type="InterPro" id="IPR010071">
    <property type="entry name" value="AA_adenyl_dom"/>
</dbReference>
<reference evidence="6 7" key="1">
    <citation type="submission" date="2016-09" db="EMBL/GenBank/DDBJ databases">
        <title>Pseudoalteromonas amylolytica sp. nov., isolated from the surface seawater.</title>
        <authorList>
            <person name="Wu Y.-H."/>
            <person name="Cheng H."/>
            <person name="Jin X.-B."/>
            <person name="Wang C.-S."/>
            <person name="Xu X.-W."/>
        </authorList>
    </citation>
    <scope>NUCLEOTIDE SEQUENCE [LARGE SCALE GENOMIC DNA]</scope>
    <source>
        <strain evidence="6 7">JW1</strain>
    </source>
</reference>
<organism evidence="6 7">
    <name type="scientific">Pseudoalteromonas amylolytica</name>
    <dbReference type="NCBI Taxonomy" id="1859457"/>
    <lineage>
        <taxon>Bacteria</taxon>
        <taxon>Pseudomonadati</taxon>
        <taxon>Pseudomonadota</taxon>
        <taxon>Gammaproteobacteria</taxon>
        <taxon>Alteromonadales</taxon>
        <taxon>Pseudoalteromonadaceae</taxon>
        <taxon>Pseudoalteromonas</taxon>
    </lineage>
</organism>
<dbReference type="SUPFAM" id="SSF56801">
    <property type="entry name" value="Acetyl-CoA synthetase-like"/>
    <property type="match status" value="2"/>
</dbReference>
<dbReference type="InterPro" id="IPR020806">
    <property type="entry name" value="PKS_PP-bd"/>
</dbReference>
<dbReference type="InterPro" id="IPR042099">
    <property type="entry name" value="ANL_N_sf"/>
</dbReference>
<keyword evidence="4" id="KW-0597">Phosphoprotein</keyword>
<feature type="domain" description="Carrier" evidence="5">
    <location>
        <begin position="2530"/>
        <end position="2606"/>
    </location>
</feature>
<dbReference type="Pfam" id="PF13193">
    <property type="entry name" value="AMP-binding_C"/>
    <property type="match status" value="2"/>
</dbReference>
<keyword evidence="3" id="KW-0596">Phosphopantetheine</keyword>
<dbReference type="STRING" id="1859457.BET10_15435"/>
<dbReference type="RefSeq" id="WP_070986124.1">
    <property type="nucleotide sequence ID" value="NZ_MKJU01000027.1"/>
</dbReference>
<dbReference type="PROSITE" id="PS50075">
    <property type="entry name" value="CARRIER"/>
    <property type="match status" value="2"/>
</dbReference>
<evidence type="ECO:0000259" key="5">
    <source>
        <dbReference type="PROSITE" id="PS50075"/>
    </source>
</evidence>
<gene>
    <name evidence="6" type="ORF">BET10_15435</name>
</gene>
<dbReference type="EMBL" id="MKJU01000027">
    <property type="protein sequence ID" value="OHU90159.1"/>
    <property type="molecule type" value="Genomic_DNA"/>
</dbReference>
<dbReference type="InterPro" id="IPR009081">
    <property type="entry name" value="PP-bd_ACP"/>
</dbReference>
<dbReference type="GO" id="GO:0031177">
    <property type="term" value="F:phosphopantetheine binding"/>
    <property type="evidence" value="ECO:0007669"/>
    <property type="project" value="InterPro"/>
</dbReference>
<dbReference type="InterPro" id="IPR025110">
    <property type="entry name" value="AMP-bd_C"/>
</dbReference>
<dbReference type="InterPro" id="IPR036736">
    <property type="entry name" value="ACP-like_sf"/>
</dbReference>
<sequence>MTLLQIILECKNRGIELEVYESQLKLVAHNTDLPEYLIAAIKQKKHELIEWLTSDNQLTDLVVTDEPKVLSAAQKGLWLANKLSNSSNLFNIPFALKLMGELNIAVLEASFQKLLAHHEVLRTTIFEMEGELELRELDPNSFAIEHQTRDELGALDMNSELKRLSAVKFDLSADFPIKVTLVELQPNEYLLVIVLHHIATDGWSNSIIVKDLCRFYKSLSQGGQVEQSCNLDYSDFAKAQHNWLNGLAADVALEYWHQYLADIPACHALNLDHSRTENGYLGAHINTAISGKLASQLKAFCYQQNVTLFTALKVVLGLALSRWTQCNDVVLGFPIACRDSKDLADIVGMIMNTQVCRIKVDEEASFSQLIMKTQNEEYEASLFNRYPFEFLADNLSVERLTHVSPIYQVMISMHNYEKAQVNLSDLTVEVLDRQFDSAKLDLILNITEANNELELEWQFNAAILSTNTIDQFAKAFNEFLSALLRQPALPLHLVETLGIESKLELSKHRALGTVRRTTNNVLIKNVFSSVLSTSQAIALTDGTTTYSYHKLGSRIYQIASKLRENGVSKGDIISVCLPRTCDLPALLLAIQAIGAVYVPIDPESPANRQKAVVAQSNSKFFVYEQGLQVSTDLPVTLLSLLQLTAANLSEFVEISELQAFLYAIDVQETDPVYIMFTSGSTGQPKGVVITHKGLMNYLHHAQESYLGDVEGSVVSSSIAFDATITTLYSPLLVSKSVTLLPQERDLSELQDILHNASSAKLFKLTPAHLDSIALNCEHIDLEHVFVIGGSQLLAAQLAKWVKVFPKATFINEYGPTETVVGCTNWNSKQQQVPQGYAVPIGTALPNYQLYVVDQQNRLVPDGAVGELLIGGDSVSPEYFGQGSLSAEKFINVNGLGKHLYKTGDLVRWNESKQLIFIGRADEQIDLNGYRIEPGEVEQLLLQAKIASQVAVFKADLKEAGKLLVAALVSEHSEEEISAYMQAHLPEYMIPKRLLLLDDLPLTVNGKVNQAEIVAQLFIQSQTKTTDVTDRERALLEVWCQVIGNESISVEDKFFAVSGDSIKALLIVAQAKKAGFDISLSDLYQKGSVRAIVDSLDEPLLDCAGNVQRTGTTPLSPIQSWFLNSDIPKKARFFQSFCIKVSDSVSLSMAEAAVKYWLTQYDSFRYQYLWSEEQVRANILPVDEALTEKALSVHTLSANDNVESELQRLAELTEQSINLNTGELFKSVWLSHPEKGNYFFICVHHLAIDAISWTIMLADLELFAKSGNPYENSRNLEKNYSDYALFWHDWAKSEQSSAHQARWQSLLTKPTRTLVESNENSLSREQHIELFEIQLSQGETDVLKTGLTKLLNKRADVVLLGALQHAICAWKGRGATLVELEGHGRLNAANGQDFSHTVGWFTSIYPVVLPAFESEDCLAQIRGIDLAINHVSQIADSYLCLKAHADNDSLLANAKSDVLFNYIGEVGLQVEQSEHFDFVDIAREENGNFATHPISVNIAIRADKLVCQVRVQTNLIDADEALKFVDTLSDSLALYCRWGKEVIRTPSNRVCYQMARASENELSNWHTEGVKEIYPATGMQQGLLFHGLLESGKYVTQTKFTFSKLDFKKFASAWQGVVQRYDILRTGFDGFDEGNIHQIVYDNVELPFEVVDLSQHSEAQQDAAIEAFSKQDKHTSFNLVKPPLMRITCFDLGAKQVVFWSYHHVLLDGWCRSLLFTDLIKIYNSEPLLNEVVQYQDYVVWLEQQDMQRLETYWQNELALMAGQTPLPQVFKTDNANAQGFSDYSFSLTDLEIEKLTTFAKQSEVSLNTVLRGAWSILLARYADVDIVRFGAISSGRPVEMPNSDAIVGLFINCLPVTVDLKQQIQIKAWLQSINNNVALQENNNFLPLSDIKKLYDNKELFESILVYENFPVDESLFASDFGEHLSIDDVHSIEGTNYPITVIANHADSLSLRVETLNSVYAPQAAQQFATHLKQILLQLCESNNISDVNMLCETQRQAVLANQSITELVCEQDTLIHELIETSLARRPDDIAVFDDICALSNRDLNTRANQLAAYLREEGVKPNDLVAVCLPATAQAIVAILAVLKAGAAYVPIDQDYPASRHKVMMEVAKPNYLLNLSECLIKPESAKQIILDDVEVQSKIECQPIDNLPRAKGQDVDNILYLIFTSGSTGRPKGAIVSHRNEVNLLDWYVTKYGFNQASRALIVSSLGFDLTQKNLLAPLVSGGAVCLIGNKYFAADDARDKIKQWHISHVNCAPSTMYHITDNGDTWPEVSWILLGGEPINTTWLNKWVSEGESRPNLVNMYGPSECTDISCDFILTPQYWLENQVTPIGRAMDNVNLYILDSELRLAPQGAIGELFVGGESVGLGYYGQPELTAERFITVSLYEGHEERVYRTGDLVRQLPDNNIEFIGRKDDQVKIRGFRIELGEIEYQLSQSSDVQSCVVVAREDEPNKKQLVAYVVLSNKEAISAEVVSSLKLRLTEQLPDYMVPSAILVLDEMPLTANGKVNKKQLPMPDWASIAVSNYVAPMNDIEQQLVVIWAELLGLAAEQLSIDANFFELGGDSILSIQVVSKAAKAGLFFSVKALFDMPTIRRLATSVNTGPKVLAPQEATSGAQPLLPIHREFFTDETDINHFNQSLLLQVPDTLTLELLQAMFTELYQRHDALRLVFTKSRDEQWQGQYVAHSAQSISSLVSQITWPLTSAQAQISEFADYATQVHKSLDITAGRLMKAVLVKNLEPTKQDQHVFICVHHLVIDGVSWRVLLDDLTTLFEQHQAGNALKLGAKSSSYQQWGEFLEDYAQRSSVVDELGYWQAVVSSPVARWSASAPEHGLATTYEEANFSLSTALTSQLINESNQAYRTRINELLLAGLFVGMKQWQGVSGIRLDLESHGREALSDEIDLSETLGWFTSIYPCLLSHDSDDVAALICAVKEQYRGIPNGGIGYGLLRHGVGSVEGHAVLSEGDAGSELLFNYLGQFDASTGERQKFSRADISTGQGVSVRRAQAYGLSLNGFVEKGQLHISLGYDKAAYSQTFIAQWMAAYEAGLAAVIAHCQQVNRGELAGRFTVSDFPLATVTEQALIDWSSLTKGRLLDLYPATGMQQGMLFHSLLSSDSYATQVKVEFTDLHVEHFRQAWEKVIARHDIFRTSFVGVEDGNAHQLVQSDVMLDWQEISLLELTPVAQQAAIEQYRTEDKAKGFIAAHAPLMRLTVFNLSEAAEGTKQVLLWTHHHALLDGWCTSLVFGEVTEYYRALQTGSEAQLGAVEPYKGYVQWLAEQPATAAREYWHHHLRDVEGVTPLPFVGYGVEVSEHEEARNGIHQARFSLEAEKTAALVKLARACQTTVNVIVQAAWSLLLSRYSGESQVMFGVTVSGRPAQLKGVDEMVGLFINTVPMKVTVDESQTLEKWLRQLHKDLVDADSYSYLPLSDIQQLAPTQQQLFDSLFIFENYPVD</sequence>
<dbReference type="Gene3D" id="3.30.559.10">
    <property type="entry name" value="Chloramphenicol acetyltransferase-like domain"/>
    <property type="match status" value="5"/>
</dbReference>
<dbReference type="FunFam" id="1.10.1200.10:FF:000005">
    <property type="entry name" value="Nonribosomal peptide synthetase 1"/>
    <property type="match status" value="1"/>
</dbReference>
<evidence type="ECO:0000313" key="6">
    <source>
        <dbReference type="EMBL" id="OHU90159.1"/>
    </source>
</evidence>
<dbReference type="PANTHER" id="PTHR45398">
    <property type="match status" value="1"/>
</dbReference>
<evidence type="ECO:0000256" key="2">
    <source>
        <dbReference type="ARBA" id="ARBA00006432"/>
    </source>
</evidence>
<evidence type="ECO:0000256" key="4">
    <source>
        <dbReference type="ARBA" id="ARBA00022553"/>
    </source>
</evidence>
<evidence type="ECO:0000256" key="1">
    <source>
        <dbReference type="ARBA" id="ARBA00001957"/>
    </source>
</evidence>
<dbReference type="SUPFAM" id="SSF47336">
    <property type="entry name" value="ACP-like"/>
    <property type="match status" value="2"/>
</dbReference>
<dbReference type="InterPro" id="IPR010060">
    <property type="entry name" value="NRPS_synth"/>
</dbReference>
<proteinExistence type="inferred from homology"/>
<dbReference type="GO" id="GO:0003824">
    <property type="term" value="F:catalytic activity"/>
    <property type="evidence" value="ECO:0007669"/>
    <property type="project" value="InterPro"/>
</dbReference>
<dbReference type="FunFam" id="3.40.50.980:FF:000001">
    <property type="entry name" value="Non-ribosomal peptide synthetase"/>
    <property type="match status" value="1"/>
</dbReference>
<dbReference type="InterPro" id="IPR000873">
    <property type="entry name" value="AMP-dep_synth/lig_dom"/>
</dbReference>
<dbReference type="Proteomes" id="UP000179786">
    <property type="component" value="Unassembled WGS sequence"/>
</dbReference>